<feature type="domain" description="K Homology" evidence="4">
    <location>
        <begin position="694"/>
        <end position="762"/>
    </location>
</feature>
<dbReference type="PhylomeDB" id="A0A0G4ECM2"/>
<sequence length="1153" mass="120273">MARKKKNVASSSSADAGGGQRGDQAAGGADTAASGSPPAQQPDQQAASASSASPAVLSNGKKSGHGAAGPTSTPAAAADGAGGGKKQPPPPDHPPAAAEEADDEAEDDGVDEDEANGHARPYSELSATQKKNIKKRRAKAQRKAQQEQDAATGGSEQPDGGAAAASSPADGPNKTKANGVVSGMAAYDPLDDEKKDILSALTSKLDESVDLTATKATNEHILQIAPRQRILLEELVCEISDRMNTGVKARRPSSKSSAEDLMAQIDNIRKGSQSVREMTPEDKKTHLEWLHSELEIAKEFEGTKKFQTLLRELKDKVEDRLKANAGAFERAKEWEKNHRLVKKFAALKGVAYEDLPAGVVAKQVMVDLSAEVANALGNAATVARKIGNTYNVEILKPLDRNKPRAVQISGFEEDVTKCTAYLKSLDFSGKQSLTVDAKGAAAIIGRQGANARKLEEEYGVFVHAEKSEVGFYGAKDNVQKACKYIQELLADAQSFDEISVSVGMGKALVGLNGSVVRSIEQATGSQIKVIQPREGGGPPTGGGRGGARGPQQDHDNEGEGHGMLPATGVEKCRVTIRGKADQISAAKKKISEFIKGVVTVEIPSERQVLNKLYSGVGGGTQGGQRRQPGGPRGFDVDNDEGSNFVAGVAEQFAQLRESSGLTILRKDNTIQLIGAKELVDKVKAQITELIKKAMYTSTRVSIQREQMKIWSAESKHKQAVEQESGAILTIARPRPDGSSFITVTGDNEQKAAAQSLINEILDREGHVESMELAENAINALIRNRGTRIQEIETSVSPPVSVSLDKKTKTAKIMGAKDAVAQVKETLQKFQDELEDDIALQTSRDVPIDKDNIGLIIGKAGATIKNIRMTTGVDRIDVVDARGCIALKGRSDCVDKAAKMIEEIVAAEARRRSPGDGGSPAEAHQPPLGGPDTTAASDNASPSTLGRARGAGRGRPDDAGNDQGGALENGPRRGGNQRGGRGGGRPSGGRGRGRGGGEDEDVEIEIQNEQMFPSLGDSLTGGKRARKAAAAPATVDEPTAEEEPQDEQQAADDVADEKADLSAAAPGAAADDEAPAAPSPAPAPAADEEAPANEPTAQDEGEGDPTTPVDAPAAAAAAADGGDDEDGTGGGGGDTSAEPPAAAVAEEAEGQDDT</sequence>
<feature type="domain" description="K Homology" evidence="4">
    <location>
        <begin position="427"/>
        <end position="490"/>
    </location>
</feature>
<feature type="domain" description="K Homology" evidence="4">
    <location>
        <begin position="492"/>
        <end position="595"/>
    </location>
</feature>
<dbReference type="InParanoid" id="A0A0G4ECM2"/>
<dbReference type="CDD" id="cd00105">
    <property type="entry name" value="KH-I"/>
    <property type="match status" value="2"/>
</dbReference>
<dbReference type="Proteomes" id="UP000041254">
    <property type="component" value="Unassembled WGS sequence"/>
</dbReference>
<dbReference type="FunCoup" id="A0A0G4ECM2">
    <property type="interactions" value="2"/>
</dbReference>
<feature type="domain" description="K Homology" evidence="4">
    <location>
        <begin position="764"/>
        <end position="831"/>
    </location>
</feature>
<protein>
    <recommendedName>
        <fullName evidence="4">K Homology domain-containing protein</fullName>
    </recommendedName>
</protein>
<feature type="compositionally biased region" description="Acidic residues" evidence="3">
    <location>
        <begin position="1037"/>
        <end position="1054"/>
    </location>
</feature>
<feature type="compositionally biased region" description="Low complexity" evidence="3">
    <location>
        <begin position="1134"/>
        <end position="1144"/>
    </location>
</feature>
<dbReference type="GO" id="GO:0003723">
    <property type="term" value="F:RNA binding"/>
    <property type="evidence" value="ECO:0007669"/>
    <property type="project" value="UniProtKB-UniRule"/>
</dbReference>
<evidence type="ECO:0000256" key="1">
    <source>
        <dbReference type="ARBA" id="ARBA00022737"/>
    </source>
</evidence>
<feature type="compositionally biased region" description="Low complexity" evidence="3">
    <location>
        <begin position="68"/>
        <end position="79"/>
    </location>
</feature>
<dbReference type="PANTHER" id="PTHR10288">
    <property type="entry name" value="KH DOMAIN CONTAINING RNA BINDING PROTEIN"/>
    <property type="match status" value="1"/>
</dbReference>
<keyword evidence="2" id="KW-0694">RNA-binding</keyword>
<feature type="compositionally biased region" description="Gly residues" evidence="3">
    <location>
        <begin position="534"/>
        <end position="548"/>
    </location>
</feature>
<gene>
    <name evidence="5" type="ORF">Vbra_7050</name>
</gene>
<feature type="compositionally biased region" description="Low complexity" evidence="3">
    <location>
        <begin position="1103"/>
        <end position="1119"/>
    </location>
</feature>
<evidence type="ECO:0000313" key="5">
    <source>
        <dbReference type="EMBL" id="CEL93292.1"/>
    </source>
</evidence>
<dbReference type="OrthoDB" id="752362at2759"/>
<evidence type="ECO:0000256" key="3">
    <source>
        <dbReference type="SAM" id="MobiDB-lite"/>
    </source>
</evidence>
<dbReference type="SUPFAM" id="SSF54791">
    <property type="entry name" value="Eukaryotic type KH-domain (KH-domain type I)"/>
    <property type="match status" value="4"/>
</dbReference>
<feature type="compositionally biased region" description="Basic residues" evidence="3">
    <location>
        <begin position="131"/>
        <end position="142"/>
    </location>
</feature>
<name>A0A0G4ECM2_VITBC</name>
<feature type="region of interest" description="Disordered" evidence="3">
    <location>
        <begin position="615"/>
        <end position="636"/>
    </location>
</feature>
<dbReference type="Gene3D" id="3.30.1370.10">
    <property type="entry name" value="K Homology domain, type 1"/>
    <property type="match status" value="4"/>
</dbReference>
<proteinExistence type="predicted"/>
<keyword evidence="1" id="KW-0677">Repeat</keyword>
<organism evidence="5 6">
    <name type="scientific">Vitrella brassicaformis (strain CCMP3155)</name>
    <dbReference type="NCBI Taxonomy" id="1169540"/>
    <lineage>
        <taxon>Eukaryota</taxon>
        <taxon>Sar</taxon>
        <taxon>Alveolata</taxon>
        <taxon>Colpodellida</taxon>
        <taxon>Vitrellaceae</taxon>
        <taxon>Vitrella</taxon>
    </lineage>
</organism>
<feature type="compositionally biased region" description="Acidic residues" evidence="3">
    <location>
        <begin position="99"/>
        <end position="114"/>
    </location>
</feature>
<dbReference type="InterPro" id="IPR004088">
    <property type="entry name" value="KH_dom_type_1"/>
</dbReference>
<feature type="compositionally biased region" description="Basic and acidic residues" evidence="3">
    <location>
        <begin position="551"/>
        <end position="560"/>
    </location>
</feature>
<feature type="region of interest" description="Disordered" evidence="3">
    <location>
        <begin position="907"/>
        <end position="1153"/>
    </location>
</feature>
<dbReference type="InterPro" id="IPR036612">
    <property type="entry name" value="KH_dom_type_1_sf"/>
</dbReference>
<dbReference type="STRING" id="1169540.A0A0G4ECM2"/>
<keyword evidence="6" id="KW-1185">Reference proteome</keyword>
<dbReference type="SMART" id="SM00322">
    <property type="entry name" value="KH"/>
    <property type="match status" value="5"/>
</dbReference>
<feature type="compositionally biased region" description="Low complexity" evidence="3">
    <location>
        <begin position="22"/>
        <end position="55"/>
    </location>
</feature>
<dbReference type="Pfam" id="PF00013">
    <property type="entry name" value="KH_1"/>
    <property type="match status" value="2"/>
</dbReference>
<evidence type="ECO:0000313" key="6">
    <source>
        <dbReference type="Proteomes" id="UP000041254"/>
    </source>
</evidence>
<dbReference type="EMBL" id="CDMY01000153">
    <property type="protein sequence ID" value="CEL93292.1"/>
    <property type="molecule type" value="Genomic_DNA"/>
</dbReference>
<feature type="compositionally biased region" description="Polar residues" evidence="3">
    <location>
        <begin position="933"/>
        <end position="943"/>
    </location>
</feature>
<evidence type="ECO:0000259" key="4">
    <source>
        <dbReference type="SMART" id="SM00322"/>
    </source>
</evidence>
<dbReference type="OMA" id="CAYELND"/>
<evidence type="ECO:0000256" key="2">
    <source>
        <dbReference type="PROSITE-ProRule" id="PRU00117"/>
    </source>
</evidence>
<feature type="compositionally biased region" description="Acidic residues" evidence="3">
    <location>
        <begin position="1085"/>
        <end position="1102"/>
    </location>
</feature>
<feature type="region of interest" description="Disordered" evidence="3">
    <location>
        <begin position="526"/>
        <end position="565"/>
    </location>
</feature>
<accession>A0A0G4ECM2</accession>
<feature type="domain" description="K Homology" evidence="4">
    <location>
        <begin position="839"/>
        <end position="905"/>
    </location>
</feature>
<reference evidence="5 6" key="1">
    <citation type="submission" date="2014-11" db="EMBL/GenBank/DDBJ databases">
        <authorList>
            <person name="Zhu J."/>
            <person name="Qi W."/>
            <person name="Song R."/>
        </authorList>
    </citation>
    <scope>NUCLEOTIDE SEQUENCE [LARGE SCALE GENOMIC DNA]</scope>
</reference>
<dbReference type="VEuPathDB" id="CryptoDB:Vbra_7050"/>
<feature type="compositionally biased region" description="Gly residues" evidence="3">
    <location>
        <begin position="971"/>
        <end position="989"/>
    </location>
</feature>
<feature type="region of interest" description="Disordered" evidence="3">
    <location>
        <begin position="1"/>
        <end position="178"/>
    </location>
</feature>
<feature type="compositionally biased region" description="Low complexity" evidence="3">
    <location>
        <begin position="158"/>
        <end position="172"/>
    </location>
</feature>
<dbReference type="AlphaFoldDB" id="A0A0G4ECM2"/>
<dbReference type="PROSITE" id="PS50084">
    <property type="entry name" value="KH_TYPE_1"/>
    <property type="match status" value="3"/>
</dbReference>
<dbReference type="InterPro" id="IPR004087">
    <property type="entry name" value="KH_dom"/>
</dbReference>